<dbReference type="EMBL" id="UAPQ01000012">
    <property type="protein sequence ID" value="SPT55043.1"/>
    <property type="molecule type" value="Genomic_DNA"/>
</dbReference>
<feature type="domain" description="VWFA" evidence="7">
    <location>
        <begin position="244"/>
        <end position="433"/>
    </location>
</feature>
<keyword evidence="5" id="KW-1133">Transmembrane helix</keyword>
<keyword evidence="8" id="KW-0378">Hydrolase</keyword>
<dbReference type="PANTHER" id="PTHR47763:SF1">
    <property type="entry name" value="DUF659 DOMAIN-CONTAINING PROTEIN"/>
    <property type="match status" value="1"/>
</dbReference>
<feature type="compositionally biased region" description="Acidic residues" evidence="4">
    <location>
        <begin position="545"/>
        <end position="556"/>
    </location>
</feature>
<dbReference type="EC" id="3.1.1.3" evidence="8"/>
<feature type="compositionally biased region" description="Low complexity" evidence="4">
    <location>
        <begin position="585"/>
        <end position="608"/>
    </location>
</feature>
<dbReference type="GO" id="GO:0004806">
    <property type="term" value="F:triacylglycerol lipase activity"/>
    <property type="evidence" value="ECO:0007669"/>
    <property type="project" value="UniProtKB-EC"/>
</dbReference>
<keyword evidence="3" id="KW-0732">Signal</keyword>
<keyword evidence="5" id="KW-0812">Transmembrane</keyword>
<dbReference type="SUPFAM" id="SSF52266">
    <property type="entry name" value="SGNH hydrolase"/>
    <property type="match status" value="1"/>
</dbReference>
<name>A0ABY1VQU5_9ACTO</name>
<dbReference type="SUPFAM" id="SSF103647">
    <property type="entry name" value="TSP type-3 repeat"/>
    <property type="match status" value="1"/>
</dbReference>
<accession>A0ABY1VQU5</accession>
<dbReference type="Proteomes" id="UP000250006">
    <property type="component" value="Unassembled WGS sequence"/>
</dbReference>
<dbReference type="Pfam" id="PF25106">
    <property type="entry name" value="VWA_4"/>
    <property type="match status" value="1"/>
</dbReference>
<evidence type="ECO:0000256" key="5">
    <source>
        <dbReference type="SAM" id="Phobius"/>
    </source>
</evidence>
<dbReference type="SUPFAM" id="SSF53300">
    <property type="entry name" value="vWA-like"/>
    <property type="match status" value="1"/>
</dbReference>
<feature type="transmembrane region" description="Helical" evidence="5">
    <location>
        <begin position="634"/>
        <end position="654"/>
    </location>
</feature>
<dbReference type="InterPro" id="IPR036514">
    <property type="entry name" value="SGNH_hydro_sf"/>
</dbReference>
<feature type="region of interest" description="Disordered" evidence="4">
    <location>
        <begin position="1"/>
        <end position="24"/>
    </location>
</feature>
<dbReference type="CDD" id="cd00198">
    <property type="entry name" value="vWFA"/>
    <property type="match status" value="1"/>
</dbReference>
<dbReference type="InterPro" id="IPR013783">
    <property type="entry name" value="Ig-like_fold"/>
</dbReference>
<proteinExistence type="predicted"/>
<dbReference type="SMART" id="SM00089">
    <property type="entry name" value="PKD"/>
    <property type="match status" value="1"/>
</dbReference>
<evidence type="ECO:0000256" key="2">
    <source>
        <dbReference type="ARBA" id="ARBA00022525"/>
    </source>
</evidence>
<dbReference type="Gene3D" id="3.40.50.410">
    <property type="entry name" value="von Willebrand factor, type A domain"/>
    <property type="match status" value="1"/>
</dbReference>
<reference evidence="8 9" key="1">
    <citation type="submission" date="2018-06" db="EMBL/GenBank/DDBJ databases">
        <authorList>
            <consortium name="Pathogen Informatics"/>
            <person name="Doyle S."/>
        </authorList>
    </citation>
    <scope>NUCLEOTIDE SEQUENCE [LARGE SCALE GENOMIC DNA]</scope>
    <source>
        <strain evidence="8 9">NCTC11535</strain>
    </source>
</reference>
<dbReference type="Pfam" id="PF18911">
    <property type="entry name" value="PKD_4"/>
    <property type="match status" value="1"/>
</dbReference>
<dbReference type="InterPro" id="IPR035986">
    <property type="entry name" value="PKD_dom_sf"/>
</dbReference>
<evidence type="ECO:0000313" key="8">
    <source>
        <dbReference type="EMBL" id="SPT55043.1"/>
    </source>
</evidence>
<feature type="compositionally biased region" description="Polar residues" evidence="4">
    <location>
        <begin position="528"/>
        <end position="544"/>
    </location>
</feature>
<dbReference type="InterPro" id="IPR028974">
    <property type="entry name" value="TSP_type-3_rpt"/>
</dbReference>
<protein>
    <submittedName>
        <fullName evidence="8">Lipase</fullName>
        <ecNumber evidence="8">3.1.1.3</ecNumber>
    </submittedName>
</protein>
<comment type="subcellular location">
    <subcellularLocation>
        <location evidence="1">Secreted</location>
    </subcellularLocation>
</comment>
<dbReference type="Gene3D" id="2.60.40.10">
    <property type="entry name" value="Immunoglobulins"/>
    <property type="match status" value="1"/>
</dbReference>
<dbReference type="Gene3D" id="3.40.50.1110">
    <property type="entry name" value="SGNH hydrolase"/>
    <property type="match status" value="1"/>
</dbReference>
<evidence type="ECO:0000259" key="6">
    <source>
        <dbReference type="PROSITE" id="PS50093"/>
    </source>
</evidence>
<dbReference type="PANTHER" id="PTHR47763">
    <property type="entry name" value="ALPHA-PROTEIN KINASE VWKA"/>
    <property type="match status" value="1"/>
</dbReference>
<gene>
    <name evidence="8" type="ORF">NCTC11535_02213</name>
</gene>
<dbReference type="CDD" id="cd00146">
    <property type="entry name" value="PKD"/>
    <property type="match status" value="1"/>
</dbReference>
<dbReference type="InterPro" id="IPR000601">
    <property type="entry name" value="PKD_dom"/>
</dbReference>
<dbReference type="InterPro" id="IPR056861">
    <property type="entry name" value="HMCN1-like_VWA"/>
</dbReference>
<evidence type="ECO:0000256" key="1">
    <source>
        <dbReference type="ARBA" id="ARBA00004613"/>
    </source>
</evidence>
<dbReference type="SMART" id="SM00327">
    <property type="entry name" value="VWA"/>
    <property type="match status" value="1"/>
</dbReference>
<dbReference type="PROSITE" id="PS50234">
    <property type="entry name" value="VWFA"/>
    <property type="match status" value="1"/>
</dbReference>
<evidence type="ECO:0000259" key="7">
    <source>
        <dbReference type="PROSITE" id="PS50234"/>
    </source>
</evidence>
<keyword evidence="2" id="KW-0964">Secreted</keyword>
<dbReference type="InterPro" id="IPR052969">
    <property type="entry name" value="Thr-specific_kinase-like"/>
</dbReference>
<keyword evidence="9" id="KW-1185">Reference proteome</keyword>
<dbReference type="SUPFAM" id="SSF49299">
    <property type="entry name" value="PKD domain"/>
    <property type="match status" value="1"/>
</dbReference>
<feature type="region of interest" description="Disordered" evidence="4">
    <location>
        <begin position="517"/>
        <end position="630"/>
    </location>
</feature>
<dbReference type="PROSITE" id="PS50093">
    <property type="entry name" value="PKD"/>
    <property type="match status" value="1"/>
</dbReference>
<dbReference type="InterPro" id="IPR036465">
    <property type="entry name" value="vWFA_dom_sf"/>
</dbReference>
<dbReference type="InterPro" id="IPR002035">
    <property type="entry name" value="VWF_A"/>
</dbReference>
<feature type="compositionally biased region" description="Polar residues" evidence="4">
    <location>
        <begin position="1"/>
        <end position="10"/>
    </location>
</feature>
<comment type="caution">
    <text evidence="8">The sequence shown here is derived from an EMBL/GenBank/DDBJ whole genome shotgun (WGS) entry which is preliminary data.</text>
</comment>
<evidence type="ECO:0000256" key="3">
    <source>
        <dbReference type="ARBA" id="ARBA00022729"/>
    </source>
</evidence>
<organism evidence="8 9">
    <name type="scientific">Actinomyces bovis</name>
    <dbReference type="NCBI Taxonomy" id="1658"/>
    <lineage>
        <taxon>Bacteria</taxon>
        <taxon>Bacillati</taxon>
        <taxon>Actinomycetota</taxon>
        <taxon>Actinomycetes</taxon>
        <taxon>Actinomycetales</taxon>
        <taxon>Actinomycetaceae</taxon>
        <taxon>Actinomyces</taxon>
    </lineage>
</organism>
<sequence>MAHSGDTTANLLEDQQGRPSQISQLPEDTNVVMFTVGGNDVKFAEIVSQCFALGIRDPKSCRNNVEAAQKGLSVVRDKTEQILNKIDARLPDGAQVILVGYPRLATDRKYILNEWGQSYDAGTNVRALSDQSRQVQSDLVRQWNASHPGLKVTYIDGVVNAFDGHEPDPSAFSRNPHRWINEFLETNGRQGPDGTTISESSYEQMHWYHPNLIGHAQIAELIKNQVGVPSPGNTDLGVTKGDIDIAFVIDSTGSMRDDVDAVRSRVHDIVTRVQKSASSYRFALVDYKDHPKYDSENYLAKTRLDFTSDGKALEDTLGTLTYEGGNIGNVAASSHSGVMQALGLKWRDGVRKIVIVIGDAPPRDPETETGYTSASVAKAAWEVDPAVVYGIDTGGLSSAAFKDLVDRSGGTIAESASPDNVATLINQAIESELSKPFAWIQGPYVIKVGDSLTLDARGSYATSGTITSYEWDFDGDGTYDQTTTEAKVTHTFPSEMKGYLALRVTQTDGQTNVATTPIMVTDDEDSTPAASDNCPTVYNYSQSDYDQDGIGDECDPEPGYPQADKPGVTETTDNQPAPVAPTSPSPSATATPSDSTQAPSPTATSSPSGVVPQPAPTAGPANHSGSNKALSNTGVSTAGGLGAVAALLLAGFGIRQATLRRRRLS</sequence>
<evidence type="ECO:0000313" key="9">
    <source>
        <dbReference type="Proteomes" id="UP000250006"/>
    </source>
</evidence>
<dbReference type="InterPro" id="IPR022409">
    <property type="entry name" value="PKD/Chitinase_dom"/>
</dbReference>
<evidence type="ECO:0000256" key="4">
    <source>
        <dbReference type="SAM" id="MobiDB-lite"/>
    </source>
</evidence>
<feature type="domain" description="PKD" evidence="6">
    <location>
        <begin position="463"/>
        <end position="521"/>
    </location>
</feature>
<keyword evidence="5" id="KW-0472">Membrane</keyword>